<dbReference type="InterPro" id="IPR043502">
    <property type="entry name" value="DNA/RNA_pol_sf"/>
</dbReference>
<dbReference type="Gene3D" id="3.30.70.270">
    <property type="match status" value="1"/>
</dbReference>
<feature type="domain" description="UmuC" evidence="2">
    <location>
        <begin position="16"/>
        <end position="200"/>
    </location>
</feature>
<dbReference type="InterPro" id="IPR017961">
    <property type="entry name" value="DNA_pol_Y-fam_little_finger"/>
</dbReference>
<dbReference type="GO" id="GO:0005829">
    <property type="term" value="C:cytosol"/>
    <property type="evidence" value="ECO:0007669"/>
    <property type="project" value="TreeGrafter"/>
</dbReference>
<dbReference type="Pfam" id="PF00817">
    <property type="entry name" value="IMS"/>
    <property type="match status" value="1"/>
</dbReference>
<dbReference type="Gene3D" id="1.10.150.20">
    <property type="entry name" value="5' to 3' exonuclease, C-terminal subdomain"/>
    <property type="match status" value="1"/>
</dbReference>
<dbReference type="Gene3D" id="3.30.1490.100">
    <property type="entry name" value="DNA polymerase, Y-family, little finger domain"/>
    <property type="match status" value="1"/>
</dbReference>
<comment type="similarity">
    <text evidence="1">Belongs to the DNA polymerase type-Y family.</text>
</comment>
<dbReference type="Proteomes" id="UP000178230">
    <property type="component" value="Unassembled WGS sequence"/>
</dbReference>
<accession>A0A1F5YIE3</accession>
<dbReference type="InterPro" id="IPR043128">
    <property type="entry name" value="Rev_trsase/Diguanyl_cyclase"/>
</dbReference>
<evidence type="ECO:0000313" key="4">
    <source>
        <dbReference type="Proteomes" id="UP000178230"/>
    </source>
</evidence>
<evidence type="ECO:0000256" key="1">
    <source>
        <dbReference type="ARBA" id="ARBA00010945"/>
    </source>
</evidence>
<organism evidence="3 4">
    <name type="scientific">Candidatus Gottesmanbacteria bacterium RBG_13_37_7</name>
    <dbReference type="NCBI Taxonomy" id="1798369"/>
    <lineage>
        <taxon>Bacteria</taxon>
        <taxon>Candidatus Gottesmaniibacteriota</taxon>
    </lineage>
</organism>
<sequence>MLNVPDYPFNPAPSTIMHVDLNSCFASVEQQANPLIRGKAVAVAAYTTDRGCIIAPSIEAKQLGIKVGMRVKDGKTICPTLIILPPDPWKYRFINRKFLTLLKSYTPRLTVKSIDEMALDFDKTPILEKKNMLRIAREIKKRIKTEIGDHLTVSIGIAPSYFLAKTASTLYKPDGLTEINRENFRDIYQSLKVENLCGIKIKTMIRLNSAGIFTVSDMYSASSQKLKSVFNSILGYYWYLRLRGLEIDDTEFKRKSFGNSYALYKITDDFNTLSKIICHLVEKMGRRLRKNGFSAKGVCVSLLFTDYTYWRHGEIASGKSNQNQTGMYASQDLYKKAQKILASSPKKPVRIITVSCYNLEKNHLNQLTLLEKEEKKRALTCALDEISDKFGEFSVFPAQTIESKRQIIDRIAFGSIRELEAYCTDYFTSNVPSSLQ</sequence>
<comment type="caution">
    <text evidence="3">The sequence shown here is derived from an EMBL/GenBank/DDBJ whole genome shotgun (WGS) entry which is preliminary data.</text>
</comment>
<dbReference type="EMBL" id="MFIY01000031">
    <property type="protein sequence ID" value="OGF99978.1"/>
    <property type="molecule type" value="Genomic_DNA"/>
</dbReference>
<dbReference type="GO" id="GO:0003887">
    <property type="term" value="F:DNA-directed DNA polymerase activity"/>
    <property type="evidence" value="ECO:0007669"/>
    <property type="project" value="TreeGrafter"/>
</dbReference>
<dbReference type="PANTHER" id="PTHR11076:SF33">
    <property type="entry name" value="DNA POLYMERASE KAPPA"/>
    <property type="match status" value="1"/>
</dbReference>
<dbReference type="GO" id="GO:0042276">
    <property type="term" value="P:error-prone translesion synthesis"/>
    <property type="evidence" value="ECO:0007669"/>
    <property type="project" value="TreeGrafter"/>
</dbReference>
<dbReference type="GO" id="GO:0009432">
    <property type="term" value="P:SOS response"/>
    <property type="evidence" value="ECO:0007669"/>
    <property type="project" value="TreeGrafter"/>
</dbReference>
<gene>
    <name evidence="3" type="ORF">A2Y99_01485</name>
</gene>
<evidence type="ECO:0000259" key="2">
    <source>
        <dbReference type="PROSITE" id="PS50173"/>
    </source>
</evidence>
<dbReference type="Gene3D" id="3.40.1170.60">
    <property type="match status" value="1"/>
</dbReference>
<dbReference type="Pfam" id="PF11799">
    <property type="entry name" value="IMS_C"/>
    <property type="match status" value="1"/>
</dbReference>
<dbReference type="SUPFAM" id="SSF56672">
    <property type="entry name" value="DNA/RNA polymerases"/>
    <property type="match status" value="1"/>
</dbReference>
<protein>
    <recommendedName>
        <fullName evidence="2">UmuC domain-containing protein</fullName>
    </recommendedName>
</protein>
<proteinExistence type="inferred from homology"/>
<dbReference type="SUPFAM" id="SSF100879">
    <property type="entry name" value="Lesion bypass DNA polymerase (Y-family), little finger domain"/>
    <property type="match status" value="1"/>
</dbReference>
<dbReference type="GO" id="GO:0006281">
    <property type="term" value="P:DNA repair"/>
    <property type="evidence" value="ECO:0007669"/>
    <property type="project" value="InterPro"/>
</dbReference>
<evidence type="ECO:0000313" key="3">
    <source>
        <dbReference type="EMBL" id="OGF99978.1"/>
    </source>
</evidence>
<dbReference type="PANTHER" id="PTHR11076">
    <property type="entry name" value="DNA REPAIR POLYMERASE UMUC / TRANSFERASE FAMILY MEMBER"/>
    <property type="match status" value="1"/>
</dbReference>
<dbReference type="PROSITE" id="PS50173">
    <property type="entry name" value="UMUC"/>
    <property type="match status" value="1"/>
</dbReference>
<dbReference type="AlphaFoldDB" id="A0A1F5YIE3"/>
<dbReference type="GO" id="GO:0003684">
    <property type="term" value="F:damaged DNA binding"/>
    <property type="evidence" value="ECO:0007669"/>
    <property type="project" value="InterPro"/>
</dbReference>
<reference evidence="3 4" key="1">
    <citation type="journal article" date="2016" name="Nat. Commun.">
        <title>Thousands of microbial genomes shed light on interconnected biogeochemical processes in an aquifer system.</title>
        <authorList>
            <person name="Anantharaman K."/>
            <person name="Brown C.T."/>
            <person name="Hug L.A."/>
            <person name="Sharon I."/>
            <person name="Castelle C.J."/>
            <person name="Probst A.J."/>
            <person name="Thomas B.C."/>
            <person name="Singh A."/>
            <person name="Wilkins M.J."/>
            <person name="Karaoz U."/>
            <person name="Brodie E.L."/>
            <person name="Williams K.H."/>
            <person name="Hubbard S.S."/>
            <person name="Banfield J.F."/>
        </authorList>
    </citation>
    <scope>NUCLEOTIDE SEQUENCE [LARGE SCALE GENOMIC DNA]</scope>
</reference>
<name>A0A1F5YIE3_9BACT</name>
<dbReference type="InterPro" id="IPR036775">
    <property type="entry name" value="DNA_pol_Y-fam_lit_finger_sf"/>
</dbReference>
<dbReference type="InterPro" id="IPR001126">
    <property type="entry name" value="UmuC"/>
</dbReference>
<dbReference type="InterPro" id="IPR050116">
    <property type="entry name" value="DNA_polymerase-Y"/>
</dbReference>